<feature type="compositionally biased region" description="Low complexity" evidence="1">
    <location>
        <begin position="105"/>
        <end position="122"/>
    </location>
</feature>
<evidence type="ECO:0000313" key="2">
    <source>
        <dbReference type="EMBL" id="CAI2380941.1"/>
    </source>
</evidence>
<proteinExistence type="predicted"/>
<feature type="compositionally biased region" description="Pro residues" evidence="1">
    <location>
        <begin position="163"/>
        <end position="180"/>
    </location>
</feature>
<dbReference type="PRINTS" id="PR01217">
    <property type="entry name" value="PRICHEXTENSN"/>
</dbReference>
<name>A0AAD1XYF8_EUPCR</name>
<dbReference type="Proteomes" id="UP001295684">
    <property type="component" value="Unassembled WGS sequence"/>
</dbReference>
<dbReference type="EMBL" id="CAMPGE010022953">
    <property type="protein sequence ID" value="CAI2380941.1"/>
    <property type="molecule type" value="Genomic_DNA"/>
</dbReference>
<feature type="region of interest" description="Disordered" evidence="1">
    <location>
        <begin position="93"/>
        <end position="180"/>
    </location>
</feature>
<protein>
    <submittedName>
        <fullName evidence="2">Uncharacterized protein</fullName>
    </submittedName>
</protein>
<keyword evidence="3" id="KW-1185">Reference proteome</keyword>
<organism evidence="2 3">
    <name type="scientific">Euplotes crassus</name>
    <dbReference type="NCBI Taxonomy" id="5936"/>
    <lineage>
        <taxon>Eukaryota</taxon>
        <taxon>Sar</taxon>
        <taxon>Alveolata</taxon>
        <taxon>Ciliophora</taxon>
        <taxon>Intramacronucleata</taxon>
        <taxon>Spirotrichea</taxon>
        <taxon>Hypotrichia</taxon>
        <taxon>Euplotida</taxon>
        <taxon>Euplotidae</taxon>
        <taxon>Moneuplotes</taxon>
    </lineage>
</organism>
<dbReference type="AlphaFoldDB" id="A0AAD1XYF8"/>
<comment type="caution">
    <text evidence="2">The sequence shown here is derived from an EMBL/GenBank/DDBJ whole genome shotgun (WGS) entry which is preliminary data.</text>
</comment>
<feature type="compositionally biased region" description="Pro residues" evidence="1">
    <location>
        <begin position="136"/>
        <end position="154"/>
    </location>
</feature>
<gene>
    <name evidence="2" type="ORF">ECRASSUSDP1_LOCUS22384</name>
</gene>
<reference evidence="2" key="1">
    <citation type="submission" date="2023-07" db="EMBL/GenBank/DDBJ databases">
        <authorList>
            <consortium name="AG Swart"/>
            <person name="Singh M."/>
            <person name="Singh A."/>
            <person name="Seah K."/>
            <person name="Emmerich C."/>
        </authorList>
    </citation>
    <scope>NUCLEOTIDE SEQUENCE</scope>
    <source>
        <strain evidence="2">DP1</strain>
    </source>
</reference>
<evidence type="ECO:0000256" key="1">
    <source>
        <dbReference type="SAM" id="MobiDB-lite"/>
    </source>
</evidence>
<accession>A0AAD1XYF8</accession>
<sequence length="180" mass="19206">MEIQELFRATEGPNKGKFTNPADLPGSSYVIDDLLQVFPTMCDKDLKKKGILDEMGSISERLKISWKAKLPTEIRENLCEPIETKHYRPLNFHTLNEDKKEEELPSTSPSHPLLTPISSTPSASPPSNVPPTSSLAPPPPPSTGPPAPPPPPSIAPATTSTSAPPPPPPPGPPPPPPSQA</sequence>
<evidence type="ECO:0000313" key="3">
    <source>
        <dbReference type="Proteomes" id="UP001295684"/>
    </source>
</evidence>